<dbReference type="GO" id="GO:0060271">
    <property type="term" value="P:cilium assembly"/>
    <property type="evidence" value="ECO:0007669"/>
    <property type="project" value="TreeGrafter"/>
</dbReference>
<dbReference type="EMBL" id="JAXCGZ010013324">
    <property type="protein sequence ID" value="KAK7072846.1"/>
    <property type="molecule type" value="Genomic_DNA"/>
</dbReference>
<comment type="caution">
    <text evidence="10">The sequence shown here is derived from an EMBL/GenBank/DDBJ whole genome shotgun (WGS) entry which is preliminary data.</text>
</comment>
<dbReference type="GO" id="GO:0005813">
    <property type="term" value="C:centrosome"/>
    <property type="evidence" value="ECO:0007669"/>
    <property type="project" value="UniProtKB-SubCell"/>
</dbReference>
<keyword evidence="6" id="KW-0175">Coiled coil</keyword>
<evidence type="ECO:0000256" key="5">
    <source>
        <dbReference type="ARBA" id="ARBA00022737"/>
    </source>
</evidence>
<dbReference type="InterPro" id="IPR035969">
    <property type="entry name" value="Rab-GAP_TBC_sf"/>
</dbReference>
<dbReference type="SUPFAM" id="SSF50978">
    <property type="entry name" value="WD40 repeat-like"/>
    <property type="match status" value="1"/>
</dbReference>
<keyword evidence="5" id="KW-0677">Repeat</keyword>
<evidence type="ECO:0000259" key="9">
    <source>
        <dbReference type="PROSITE" id="PS50086"/>
    </source>
</evidence>
<gene>
    <name evidence="10" type="ORF">SK128_007824</name>
</gene>
<dbReference type="PROSITE" id="PS50086">
    <property type="entry name" value="TBC_RABGAP"/>
    <property type="match status" value="1"/>
</dbReference>
<dbReference type="InterPro" id="IPR036322">
    <property type="entry name" value="WD40_repeat_dom_sf"/>
</dbReference>
<comment type="subcellular location">
    <subcellularLocation>
        <location evidence="1">Cell projection</location>
        <location evidence="1">Cilium</location>
    </subcellularLocation>
    <subcellularLocation>
        <location evidence="2">Cytoplasm</location>
        <location evidence="2">Cytoskeleton</location>
        <location evidence="2">Microtubule organizing center</location>
        <location evidence="2">Centrosome</location>
    </subcellularLocation>
</comment>
<dbReference type="AlphaFoldDB" id="A0AAN8ZY12"/>
<keyword evidence="4" id="KW-0853">WD repeat</keyword>
<dbReference type="Gene3D" id="2.130.10.10">
    <property type="entry name" value="YVTN repeat-like/Quinoprotein amine dehydrogenase"/>
    <property type="match status" value="1"/>
</dbReference>
<dbReference type="InterPro" id="IPR000195">
    <property type="entry name" value="Rab-GAP-TBC_dom"/>
</dbReference>
<keyword evidence="11" id="KW-1185">Reference proteome</keyword>
<keyword evidence="7" id="KW-0206">Cytoskeleton</keyword>
<organism evidence="10 11">
    <name type="scientific">Halocaridina rubra</name>
    <name type="common">Hawaiian red shrimp</name>
    <dbReference type="NCBI Taxonomy" id="373956"/>
    <lineage>
        <taxon>Eukaryota</taxon>
        <taxon>Metazoa</taxon>
        <taxon>Ecdysozoa</taxon>
        <taxon>Arthropoda</taxon>
        <taxon>Crustacea</taxon>
        <taxon>Multicrustacea</taxon>
        <taxon>Malacostraca</taxon>
        <taxon>Eumalacostraca</taxon>
        <taxon>Eucarida</taxon>
        <taxon>Decapoda</taxon>
        <taxon>Pleocyemata</taxon>
        <taxon>Caridea</taxon>
        <taxon>Atyoidea</taxon>
        <taxon>Atyidae</taxon>
        <taxon>Halocaridina</taxon>
    </lineage>
</organism>
<accession>A0AAN8ZY12</accession>
<evidence type="ECO:0000256" key="2">
    <source>
        <dbReference type="ARBA" id="ARBA00004300"/>
    </source>
</evidence>
<feature type="domain" description="Rab-GAP TBC" evidence="9">
    <location>
        <begin position="399"/>
        <end position="574"/>
    </location>
</feature>
<dbReference type="PANTHER" id="PTHR19853:SF1">
    <property type="entry name" value="TBC1 DOMAIN FAMILY MEMBER 31"/>
    <property type="match status" value="1"/>
</dbReference>
<evidence type="ECO:0000256" key="7">
    <source>
        <dbReference type="ARBA" id="ARBA00023212"/>
    </source>
</evidence>
<keyword evidence="8" id="KW-0966">Cell projection</keyword>
<dbReference type="GO" id="GO:0036064">
    <property type="term" value="C:ciliary basal body"/>
    <property type="evidence" value="ECO:0007669"/>
    <property type="project" value="TreeGrafter"/>
</dbReference>
<evidence type="ECO:0000313" key="11">
    <source>
        <dbReference type="Proteomes" id="UP001381693"/>
    </source>
</evidence>
<reference evidence="10 11" key="1">
    <citation type="submission" date="2023-11" db="EMBL/GenBank/DDBJ databases">
        <title>Halocaridina rubra genome assembly.</title>
        <authorList>
            <person name="Smith C."/>
        </authorList>
    </citation>
    <scope>NUCLEOTIDE SEQUENCE [LARGE SCALE GENOMIC DNA]</scope>
    <source>
        <strain evidence="10">EP-1</strain>
        <tissue evidence="10">Whole</tissue>
    </source>
</reference>
<evidence type="ECO:0000256" key="6">
    <source>
        <dbReference type="ARBA" id="ARBA00023054"/>
    </source>
</evidence>
<dbReference type="InterPro" id="IPR015943">
    <property type="entry name" value="WD40/YVTN_repeat-like_dom_sf"/>
</dbReference>
<dbReference type="Gene3D" id="1.10.472.80">
    <property type="entry name" value="Ypt/Rab-GAP domain of gyp1p, domain 3"/>
    <property type="match status" value="1"/>
</dbReference>
<dbReference type="Proteomes" id="UP001381693">
    <property type="component" value="Unassembled WGS sequence"/>
</dbReference>
<dbReference type="PANTHER" id="PTHR19853">
    <property type="entry name" value="WD REPEAT CONTAINING PROTEIN 3 WDR3"/>
    <property type="match status" value="1"/>
</dbReference>
<dbReference type="SUPFAM" id="SSF47923">
    <property type="entry name" value="Ypt/Rab-GAP domain of gyp1p"/>
    <property type="match status" value="1"/>
</dbReference>
<evidence type="ECO:0000313" key="10">
    <source>
        <dbReference type="EMBL" id="KAK7072846.1"/>
    </source>
</evidence>
<proteinExistence type="predicted"/>
<evidence type="ECO:0000256" key="4">
    <source>
        <dbReference type="ARBA" id="ARBA00022574"/>
    </source>
</evidence>
<name>A0AAN8ZY12_HALRR</name>
<keyword evidence="3" id="KW-0963">Cytoplasm</keyword>
<protein>
    <recommendedName>
        <fullName evidence="9">Rab-GAP TBC domain-containing protein</fullName>
    </recommendedName>
</protein>
<dbReference type="Pfam" id="PF00566">
    <property type="entry name" value="RabGAP-TBC"/>
    <property type="match status" value="1"/>
</dbReference>
<evidence type="ECO:0000256" key="3">
    <source>
        <dbReference type="ARBA" id="ARBA00022490"/>
    </source>
</evidence>
<dbReference type="InterPro" id="IPR051570">
    <property type="entry name" value="TBC1_cilium_biogenesis"/>
</dbReference>
<sequence length="736" mass="84604">MRGQVVLDDITGNLVPHDFNLGTLKTTRKLMTLVEILGCGVSQDAALSCHSTFMAVTTVGESNTNLVYIVHLVENRYYLLKRTVEPCTALRFHPYQENILFLATDSRSVYRIDVIDGTVIKMEGHRIPVVGIQSGSRSPLVITYNHEEVLLWSWPSLSLMSRLRLDEAVPVMWAGHVWQRDELIVSFVTGTVFIWHSQNRSQQHTVQPPDGLQIEFESFALSSGGEWLVGGGRSHLMVTYSLLSRSVAQVIHLPASCTDVYHAAFLPPIHPRYYQVLAVLNSTGVLNIINFTTSTKLKTLRAQRFNIVSISVSEDGNFIAVTYANNTTKVYSSRCLFPEDKSHIYEDVAEPQVKFRIVEDEKLDHKNDEMKQKKRKKFKEIKGLLDKTKWYELLREFNEYPVKYRNLIWVSILDLPRNYSVFSDLLDKGTHLAYEKLQDTLQLADRGLLKVLKGTLSALTHWAPFLSSVEYLPEFVFPFVKFFHSNPLLCFEAVVTLLLNWCQHWFEFWPKPGIMILNVIEQLICNADSPLLAHLMRLKVTAEEYAWPLLITAFSRVLSHTDWLMVWDHILSNPPSFLPCVAAACILKSRQPLLSCGDAHEVKVYLNQELWISIRLILDKAYILYTNSNNTFLSEDKLGKFIPLPRGGLPVFSIGPRDAREEERENMERKMRDVEFIREIHPTRPARSPRAASFSKRQEDMVYLIGRDELEKQEQECLKSIRNLRRRHLATAKDNL</sequence>
<evidence type="ECO:0000256" key="1">
    <source>
        <dbReference type="ARBA" id="ARBA00004138"/>
    </source>
</evidence>
<evidence type="ECO:0000256" key="8">
    <source>
        <dbReference type="ARBA" id="ARBA00023273"/>
    </source>
</evidence>